<dbReference type="GO" id="GO:0047372">
    <property type="term" value="F:monoacylglycerol lipase activity"/>
    <property type="evidence" value="ECO:0007669"/>
    <property type="project" value="TreeGrafter"/>
</dbReference>
<organism evidence="2 3">
    <name type="scientific">Mesorhizobium hungaricum</name>
    <dbReference type="NCBI Taxonomy" id="1566387"/>
    <lineage>
        <taxon>Bacteria</taxon>
        <taxon>Pseudomonadati</taxon>
        <taxon>Pseudomonadota</taxon>
        <taxon>Alphaproteobacteria</taxon>
        <taxon>Hyphomicrobiales</taxon>
        <taxon>Phyllobacteriaceae</taxon>
        <taxon>Mesorhizobium</taxon>
    </lineage>
</organism>
<dbReference type="Proteomes" id="UP000094412">
    <property type="component" value="Unassembled WGS sequence"/>
</dbReference>
<evidence type="ECO:0000313" key="2">
    <source>
        <dbReference type="EMBL" id="OCX13178.1"/>
    </source>
</evidence>
<accession>A0A1C2DEL4</accession>
<dbReference type="SUPFAM" id="SSF53474">
    <property type="entry name" value="alpha/beta-Hydrolases"/>
    <property type="match status" value="1"/>
</dbReference>
<protein>
    <submittedName>
        <fullName evidence="2">Alpha/beta hydrolase</fullName>
    </submittedName>
</protein>
<dbReference type="RefSeq" id="WP_024923193.1">
    <property type="nucleotide sequence ID" value="NZ_MDEO01000036.1"/>
</dbReference>
<sequence length="299" mass="33037">MTGPYPIRFARATMLDIAYEEHGEPGGDAIVLLHGFPYDPRCYDEVWPLLVAQGHRVIVPYLRGYGATRFLSSETMRSGQQAALGLDLVDLMDALSIEKASLAGYDWGGRAACIVAALWPQRARCLVTGDGYNIQNIPASVNPASPETEHRYWYQYYFHSARGVRGLTENRDALARLLWKLWSPTWAFTDDAFALSAASFQNPDFVDIVIHSYRHRYGYAPGDPILQPVEDRLAEQPLISVPTISLCGADDGVGPPDEEDGHQFSGPFERRILPGVGHNIPQEAPRATAQALLELLGKG</sequence>
<dbReference type="GO" id="GO:0046464">
    <property type="term" value="P:acylglycerol catabolic process"/>
    <property type="evidence" value="ECO:0007669"/>
    <property type="project" value="TreeGrafter"/>
</dbReference>
<feature type="domain" description="AB hydrolase-1" evidence="1">
    <location>
        <begin position="29"/>
        <end position="257"/>
    </location>
</feature>
<gene>
    <name evidence="2" type="ORF">QV13_27020</name>
</gene>
<dbReference type="InterPro" id="IPR000639">
    <property type="entry name" value="Epox_hydrolase-like"/>
</dbReference>
<dbReference type="PANTHER" id="PTHR43798">
    <property type="entry name" value="MONOACYLGLYCEROL LIPASE"/>
    <property type="match status" value="1"/>
</dbReference>
<evidence type="ECO:0000259" key="1">
    <source>
        <dbReference type="Pfam" id="PF00561"/>
    </source>
</evidence>
<keyword evidence="3" id="KW-1185">Reference proteome</keyword>
<keyword evidence="2" id="KW-0378">Hydrolase</keyword>
<name>A0A1C2DEL4_9HYPH</name>
<dbReference type="STRING" id="1566387.QV13_27020"/>
<dbReference type="OrthoDB" id="9780765at2"/>
<dbReference type="GO" id="GO:0016020">
    <property type="term" value="C:membrane"/>
    <property type="evidence" value="ECO:0007669"/>
    <property type="project" value="TreeGrafter"/>
</dbReference>
<dbReference type="InterPro" id="IPR029058">
    <property type="entry name" value="AB_hydrolase_fold"/>
</dbReference>
<comment type="caution">
    <text evidence="2">The sequence shown here is derived from an EMBL/GenBank/DDBJ whole genome shotgun (WGS) entry which is preliminary data.</text>
</comment>
<dbReference type="AlphaFoldDB" id="A0A1C2DEL4"/>
<proteinExistence type="predicted"/>
<dbReference type="EMBL" id="MDEO01000036">
    <property type="protein sequence ID" value="OCX13178.1"/>
    <property type="molecule type" value="Genomic_DNA"/>
</dbReference>
<dbReference type="InterPro" id="IPR000073">
    <property type="entry name" value="AB_hydrolase_1"/>
</dbReference>
<dbReference type="Gene3D" id="3.40.50.1820">
    <property type="entry name" value="alpha/beta hydrolase"/>
    <property type="match status" value="1"/>
</dbReference>
<dbReference type="InterPro" id="IPR050266">
    <property type="entry name" value="AB_hydrolase_sf"/>
</dbReference>
<dbReference type="Pfam" id="PF00561">
    <property type="entry name" value="Abhydrolase_1"/>
    <property type="match status" value="1"/>
</dbReference>
<dbReference type="PRINTS" id="PR00412">
    <property type="entry name" value="EPOXHYDRLASE"/>
</dbReference>
<reference evidence="2 3" key="1">
    <citation type="submission" date="2016-08" db="EMBL/GenBank/DDBJ databases">
        <title>Whole genome sequence of Mesorhizobium sp. strain UASWS1009 isolated from industrial sewage.</title>
        <authorList>
            <person name="Crovadore J."/>
            <person name="Calmin G."/>
            <person name="Chablais R."/>
            <person name="Cochard B."/>
            <person name="Lefort F."/>
        </authorList>
    </citation>
    <scope>NUCLEOTIDE SEQUENCE [LARGE SCALE GENOMIC DNA]</scope>
    <source>
        <strain evidence="2 3">UASWS1009</strain>
    </source>
</reference>
<dbReference type="PANTHER" id="PTHR43798:SF33">
    <property type="entry name" value="HYDROLASE, PUTATIVE (AFU_ORTHOLOGUE AFUA_2G14860)-RELATED"/>
    <property type="match status" value="1"/>
</dbReference>
<evidence type="ECO:0000313" key="3">
    <source>
        <dbReference type="Proteomes" id="UP000094412"/>
    </source>
</evidence>